<dbReference type="Pfam" id="PF12099">
    <property type="entry name" value="DUF3575"/>
    <property type="match status" value="1"/>
</dbReference>
<evidence type="ECO:0000313" key="3">
    <source>
        <dbReference type="Proteomes" id="UP001174839"/>
    </source>
</evidence>
<proteinExistence type="predicted"/>
<dbReference type="InterPro" id="IPR021958">
    <property type="entry name" value="DUF3575"/>
</dbReference>
<dbReference type="RefSeq" id="WP_289726087.1">
    <property type="nucleotide sequence ID" value="NZ_JAUDUY010000013.1"/>
</dbReference>
<keyword evidence="3" id="KW-1185">Reference proteome</keyword>
<feature type="signal peptide" evidence="1">
    <location>
        <begin position="1"/>
        <end position="19"/>
    </location>
</feature>
<gene>
    <name evidence="2" type="ORF">QU605_14700</name>
</gene>
<dbReference type="Proteomes" id="UP001174839">
    <property type="component" value="Unassembled WGS sequence"/>
</dbReference>
<reference evidence="2" key="1">
    <citation type="submission" date="2023-06" db="EMBL/GenBank/DDBJ databases">
        <title>Robiginitalea aurantiacus sp. nov. and Algoriphagus sediminis sp. nov., isolated from coastal sediment.</title>
        <authorList>
            <person name="Zhou Z.Y."/>
            <person name="An J."/>
            <person name="Jia Y.W."/>
            <person name="Du Z.J."/>
        </authorList>
    </citation>
    <scope>NUCLEOTIDE SEQUENCE</scope>
    <source>
        <strain evidence="2">M39</strain>
    </source>
</reference>
<name>A0ABT7WIK5_9FLAO</name>
<organism evidence="2 3">
    <name type="scientific">Robiginitalea aurantiaca</name>
    <dbReference type="NCBI Taxonomy" id="3056915"/>
    <lineage>
        <taxon>Bacteria</taxon>
        <taxon>Pseudomonadati</taxon>
        <taxon>Bacteroidota</taxon>
        <taxon>Flavobacteriia</taxon>
        <taxon>Flavobacteriales</taxon>
        <taxon>Flavobacteriaceae</taxon>
        <taxon>Robiginitalea</taxon>
    </lineage>
</organism>
<sequence length="240" mass="26761">MKSIVITLLLLFVLVPVSAQEETPLPLRDNEVKLMFTDLINGSLLLGYERAFGKHIGVNLLVGYKGKNGLLKLSGLDTDLIKTGDLTYSGTRIIPEFRYYLKERTSGMANGFYFGAYLTFIGYQSDFAGTYTNEDGSFDFLYDLKVNTNSVGLMIGYKLAIGKRFSLDFLIAGPGAGSYRAKFREVVPAPDAFWFDLNEALELYSLADLINADFDFGPNKRNDSLLLPSFRYGITLGYSF</sequence>
<protein>
    <submittedName>
        <fullName evidence="2">DUF3575 domain-containing protein</fullName>
    </submittedName>
</protein>
<comment type="caution">
    <text evidence="2">The sequence shown here is derived from an EMBL/GenBank/DDBJ whole genome shotgun (WGS) entry which is preliminary data.</text>
</comment>
<dbReference type="EMBL" id="JAUDUY010000013">
    <property type="protein sequence ID" value="MDM9632725.1"/>
    <property type="molecule type" value="Genomic_DNA"/>
</dbReference>
<keyword evidence="1" id="KW-0732">Signal</keyword>
<evidence type="ECO:0000256" key="1">
    <source>
        <dbReference type="SAM" id="SignalP"/>
    </source>
</evidence>
<accession>A0ABT7WIK5</accession>
<feature type="chain" id="PRO_5047531810" evidence="1">
    <location>
        <begin position="20"/>
        <end position="240"/>
    </location>
</feature>
<evidence type="ECO:0000313" key="2">
    <source>
        <dbReference type="EMBL" id="MDM9632725.1"/>
    </source>
</evidence>